<sequence>MTALITSHQTPYGLRTANNPQHLADKTSLYLKSKHE</sequence>
<evidence type="ECO:0000313" key="2">
    <source>
        <dbReference type="EMBL" id="AAF84764.1"/>
    </source>
</evidence>
<evidence type="ECO:0000313" key="3">
    <source>
        <dbReference type="Proteomes" id="UP000000812"/>
    </source>
</evidence>
<dbReference type="KEGG" id="xfa:XF_1962"/>
<protein>
    <submittedName>
        <fullName evidence="2">Uncharacterized protein</fullName>
    </submittedName>
</protein>
<accession>Q9PC23</accession>
<feature type="region of interest" description="Disordered" evidence="1">
    <location>
        <begin position="1"/>
        <end position="20"/>
    </location>
</feature>
<name>Q9PC23_XYLFA</name>
<dbReference type="PIR" id="D82617">
    <property type="entry name" value="D82617"/>
</dbReference>
<proteinExistence type="predicted"/>
<gene>
    <name evidence="2" type="ordered locus">XF_1962</name>
</gene>
<dbReference type="AlphaFoldDB" id="Q9PC23"/>
<reference evidence="2 3" key="1">
    <citation type="journal article" date="2000" name="Nature">
        <title>The genome sequence of the plant pathogen Xylella fastidiosa.</title>
        <authorList>
            <person name="Simpson A.J."/>
            <person name="Reinach F.C."/>
            <person name="Arruda P."/>
            <person name="Abreu F.A."/>
            <person name="Acencio M."/>
            <person name="Alvarenga R."/>
            <person name="Alves L.M."/>
            <person name="Araya J.E."/>
            <person name="Baia G.S."/>
            <person name="Baptista C.S."/>
            <person name="Barros M.H."/>
            <person name="Bonaccorsi E.D."/>
            <person name="Bordin S."/>
            <person name="Bove J.M."/>
            <person name="Briones M.R."/>
            <person name="Bueno M.R."/>
            <person name="Camargo A.A."/>
            <person name="Camargo L.E."/>
            <person name="Carraro D.M."/>
            <person name="Carrer H."/>
            <person name="Colauto N.B."/>
            <person name="Colombo C."/>
            <person name="Costa F.F."/>
            <person name="Costa M.C."/>
            <person name="Costa-Neto C.M."/>
            <person name="Coutinho L.L."/>
            <person name="Cristofani M."/>
            <person name="Dias-Neto E."/>
            <person name="Docena C."/>
            <person name="El-Dorry H."/>
            <person name="Facincani A.P."/>
            <person name="Ferreira A.J."/>
            <person name="Ferreira V.C."/>
            <person name="Ferro J.A."/>
            <person name="Fraga J.S."/>
            <person name="Franca S.C."/>
            <person name="Franco M.C."/>
            <person name="Frohme M."/>
            <person name="Furlan L.R."/>
            <person name="Garnier M."/>
            <person name="Goldman G.H."/>
            <person name="Goldman M.H."/>
            <person name="Gomes S.L."/>
            <person name="Gruber A."/>
            <person name="Ho P.L."/>
            <person name="Hoheisel J.D."/>
            <person name="Junqueira M.L."/>
            <person name="Kemper E.L."/>
            <person name="Kitajima J.P."/>
            <person name="Krieger J.E."/>
            <person name="Kuramae E.E."/>
            <person name="Laigret F."/>
            <person name="Lambais M.R."/>
            <person name="Leite L.C."/>
            <person name="Lemos E.G."/>
            <person name="Lemos M.V."/>
            <person name="Lopes S.A."/>
            <person name="Lopes C.R."/>
            <person name="Machado J.A."/>
            <person name="Machado M.A."/>
            <person name="Madeira A.M."/>
            <person name="Madeira H.M."/>
            <person name="Marino C.L."/>
            <person name="Marques M.V."/>
            <person name="Martins E.A."/>
            <person name="Martins E.M."/>
            <person name="Matsukuma A.Y."/>
            <person name="Menck C.F."/>
            <person name="Miracca E.C."/>
            <person name="Miyaki C.Y."/>
            <person name="Monteriro-Vitorello C.B."/>
            <person name="Moon D.H."/>
            <person name="Nagai M.A."/>
            <person name="Nascimento A.L."/>
            <person name="Netto L.E."/>
            <person name="Nhani A.Jr."/>
            <person name="Nobrega F.G."/>
            <person name="Nunes L.R."/>
            <person name="Oliveira M.A."/>
            <person name="de Oliveira M.C."/>
            <person name="de Oliveira R.C."/>
            <person name="Palmieri D.A."/>
            <person name="Paris A."/>
            <person name="Peixoto B.R."/>
            <person name="Pereira G.A."/>
            <person name="Pereira H.A.Jr."/>
            <person name="Pesquero J.B."/>
            <person name="Quaggio R.B."/>
            <person name="Roberto P.G."/>
            <person name="Rodrigues V."/>
            <person name="de M Rosa A.J."/>
            <person name="de Rosa V.E.Jr."/>
            <person name="de Sa R.G."/>
            <person name="Santelli R.V."/>
            <person name="Sawasaki H.E."/>
            <person name="da Silva A.C."/>
            <person name="da Silva A.M."/>
            <person name="da Silva F.R."/>
            <person name="da Silva W.A.Jr."/>
            <person name="da Silveira J.F."/>
            <person name="Silvestri M.L."/>
            <person name="Siqueira W.J."/>
            <person name="de Souza A.A."/>
            <person name="de Souza A.P."/>
            <person name="Terenzi M.F."/>
            <person name="Truffi D."/>
            <person name="Tsai S.M."/>
            <person name="Tsuhako M.H."/>
            <person name="Vallada H."/>
            <person name="Van Sluys M.A."/>
            <person name="Verjovski-Almeida S."/>
            <person name="Vettore A.L."/>
            <person name="Zago M.A."/>
            <person name="Zatz M."/>
            <person name="Meidanis J."/>
            <person name="Setubal J.C."/>
        </authorList>
    </citation>
    <scope>NUCLEOTIDE SEQUENCE [LARGE SCALE GENOMIC DNA]</scope>
    <source>
        <strain evidence="2 3">9a5c</strain>
    </source>
</reference>
<organism evidence="2 3">
    <name type="scientific">Xylella fastidiosa (strain 9a5c)</name>
    <dbReference type="NCBI Taxonomy" id="160492"/>
    <lineage>
        <taxon>Bacteria</taxon>
        <taxon>Pseudomonadati</taxon>
        <taxon>Pseudomonadota</taxon>
        <taxon>Gammaproteobacteria</taxon>
        <taxon>Lysobacterales</taxon>
        <taxon>Lysobacteraceae</taxon>
        <taxon>Xylella</taxon>
    </lineage>
</organism>
<dbReference type="EMBL" id="AE003849">
    <property type="protein sequence ID" value="AAF84764.1"/>
    <property type="molecule type" value="Genomic_DNA"/>
</dbReference>
<dbReference type="Proteomes" id="UP000000812">
    <property type="component" value="Chromosome"/>
</dbReference>
<evidence type="ECO:0000256" key="1">
    <source>
        <dbReference type="SAM" id="MobiDB-lite"/>
    </source>
</evidence>
<dbReference type="HOGENOM" id="CLU_3359283_0_0_6"/>